<dbReference type="Proteomes" id="UP001237105">
    <property type="component" value="Unassembled WGS sequence"/>
</dbReference>
<feature type="domain" description="Adenine deaminase C-terminal" evidence="1">
    <location>
        <begin position="32"/>
        <end position="97"/>
    </location>
</feature>
<name>A0ABT6SQ98_9ACTN</name>
<evidence type="ECO:0000313" key="2">
    <source>
        <dbReference type="EMBL" id="MDI3417787.1"/>
    </source>
</evidence>
<gene>
    <name evidence="2" type="ORF">QIT00_04280</name>
</gene>
<keyword evidence="3" id="KW-1185">Reference proteome</keyword>
<dbReference type="InterPro" id="IPR026912">
    <property type="entry name" value="Adenine_deam_C"/>
</dbReference>
<dbReference type="Pfam" id="PF13382">
    <property type="entry name" value="Adenine_deam_C"/>
    <property type="match status" value="1"/>
</dbReference>
<protein>
    <submittedName>
        <fullName evidence="2">Adenine deaminase C-terminal domain-containing protein</fullName>
    </submittedName>
</protein>
<organism evidence="2 3">
    <name type="scientific">Streptomyces luteolus</name>
    <dbReference type="NCBI Taxonomy" id="3043615"/>
    <lineage>
        <taxon>Bacteria</taxon>
        <taxon>Bacillati</taxon>
        <taxon>Actinomycetota</taxon>
        <taxon>Actinomycetes</taxon>
        <taxon>Kitasatosporales</taxon>
        <taxon>Streptomycetaceae</taxon>
        <taxon>Streptomyces</taxon>
    </lineage>
</organism>
<proteinExistence type="predicted"/>
<dbReference type="RefSeq" id="WP_282533699.1">
    <property type="nucleotide sequence ID" value="NZ_JASCIS010000003.1"/>
</dbReference>
<dbReference type="EMBL" id="JASCIS010000003">
    <property type="protein sequence ID" value="MDI3417787.1"/>
    <property type="molecule type" value="Genomic_DNA"/>
</dbReference>
<evidence type="ECO:0000313" key="3">
    <source>
        <dbReference type="Proteomes" id="UP001237105"/>
    </source>
</evidence>
<comment type="caution">
    <text evidence="2">The sequence shown here is derived from an EMBL/GenBank/DDBJ whole genome shotgun (WGS) entry which is preliminary data.</text>
</comment>
<reference evidence="2 3" key="1">
    <citation type="submission" date="2023-05" db="EMBL/GenBank/DDBJ databases">
        <title>Draft genome sequence of Streptomyces sp. B-S-A12 isolated from a cave soil in Thailand.</title>
        <authorList>
            <person name="Chamroensaksri N."/>
            <person name="Muangham S."/>
        </authorList>
    </citation>
    <scope>NUCLEOTIDE SEQUENCE [LARGE SCALE GENOMIC DNA]</scope>
    <source>
        <strain evidence="2 3">B-S-A12</strain>
    </source>
</reference>
<evidence type="ECO:0000259" key="1">
    <source>
        <dbReference type="Pfam" id="PF13382"/>
    </source>
</evidence>
<accession>A0ABT6SQ98</accession>
<sequence>MTGARPRSAGPLADEAGWPWPAAARSRRGGGALLPLAVGGAMPTAPARQVAETSRHVRDELGAWGRRHRNPFISVSTLTLAVSPTVKITDLGLVDVLARDWAPQVLDCCH</sequence>